<proteinExistence type="predicted"/>
<keyword evidence="3" id="KW-1185">Reference proteome</keyword>
<evidence type="ECO:0000256" key="1">
    <source>
        <dbReference type="SAM" id="MobiDB-lite"/>
    </source>
</evidence>
<sequence length="123" mass="13025">MRIGGRDATISSCGWRSVGSKVTVTAATTYARETVKEATISSSSSNYILTHNSMPSHSATPFPHTHQSHHRGKSPSNHTRNLFQQCSAVSPCRITSPATTCPSPPSKAPIPAATSPTPLRNPS</sequence>
<dbReference type="Proteomes" id="UP000799750">
    <property type="component" value="Unassembled WGS sequence"/>
</dbReference>
<organism evidence="2 3">
    <name type="scientific">Lophium mytilinum</name>
    <dbReference type="NCBI Taxonomy" id="390894"/>
    <lineage>
        <taxon>Eukaryota</taxon>
        <taxon>Fungi</taxon>
        <taxon>Dikarya</taxon>
        <taxon>Ascomycota</taxon>
        <taxon>Pezizomycotina</taxon>
        <taxon>Dothideomycetes</taxon>
        <taxon>Pleosporomycetidae</taxon>
        <taxon>Mytilinidiales</taxon>
        <taxon>Mytilinidiaceae</taxon>
        <taxon>Lophium</taxon>
    </lineage>
</organism>
<evidence type="ECO:0000313" key="3">
    <source>
        <dbReference type="Proteomes" id="UP000799750"/>
    </source>
</evidence>
<feature type="compositionally biased region" description="Polar residues" evidence="1">
    <location>
        <begin position="49"/>
        <end position="59"/>
    </location>
</feature>
<feature type="compositionally biased region" description="Low complexity" evidence="1">
    <location>
        <begin position="109"/>
        <end position="123"/>
    </location>
</feature>
<reference evidence="2" key="1">
    <citation type="journal article" date="2020" name="Stud. Mycol.">
        <title>101 Dothideomycetes genomes: a test case for predicting lifestyles and emergence of pathogens.</title>
        <authorList>
            <person name="Haridas S."/>
            <person name="Albert R."/>
            <person name="Binder M."/>
            <person name="Bloem J."/>
            <person name="Labutti K."/>
            <person name="Salamov A."/>
            <person name="Andreopoulos B."/>
            <person name="Baker S."/>
            <person name="Barry K."/>
            <person name="Bills G."/>
            <person name="Bluhm B."/>
            <person name="Cannon C."/>
            <person name="Castanera R."/>
            <person name="Culley D."/>
            <person name="Daum C."/>
            <person name="Ezra D."/>
            <person name="Gonzalez J."/>
            <person name="Henrissat B."/>
            <person name="Kuo A."/>
            <person name="Liang C."/>
            <person name="Lipzen A."/>
            <person name="Lutzoni F."/>
            <person name="Magnuson J."/>
            <person name="Mondo S."/>
            <person name="Nolan M."/>
            <person name="Ohm R."/>
            <person name="Pangilinan J."/>
            <person name="Park H.-J."/>
            <person name="Ramirez L."/>
            <person name="Alfaro M."/>
            <person name="Sun H."/>
            <person name="Tritt A."/>
            <person name="Yoshinaga Y."/>
            <person name="Zwiers L.-H."/>
            <person name="Turgeon B."/>
            <person name="Goodwin S."/>
            <person name="Spatafora J."/>
            <person name="Crous P."/>
            <person name="Grigoriev I."/>
        </authorList>
    </citation>
    <scope>NUCLEOTIDE SEQUENCE</scope>
    <source>
        <strain evidence="2">CBS 269.34</strain>
    </source>
</reference>
<gene>
    <name evidence="2" type="ORF">BU16DRAFT_229897</name>
</gene>
<dbReference type="AlphaFoldDB" id="A0A6A6Q7D1"/>
<name>A0A6A6Q7D1_9PEZI</name>
<accession>A0A6A6Q7D1</accession>
<protein>
    <submittedName>
        <fullName evidence="2">Uncharacterized protein</fullName>
    </submittedName>
</protein>
<dbReference type="EMBL" id="MU004204">
    <property type="protein sequence ID" value="KAF2488290.1"/>
    <property type="molecule type" value="Genomic_DNA"/>
</dbReference>
<feature type="region of interest" description="Disordered" evidence="1">
    <location>
        <begin position="49"/>
        <end position="82"/>
    </location>
</feature>
<evidence type="ECO:0000313" key="2">
    <source>
        <dbReference type="EMBL" id="KAF2488290.1"/>
    </source>
</evidence>
<feature type="region of interest" description="Disordered" evidence="1">
    <location>
        <begin position="94"/>
        <end position="123"/>
    </location>
</feature>